<evidence type="ECO:0000256" key="9">
    <source>
        <dbReference type="ARBA" id="ARBA00039658"/>
    </source>
</evidence>
<dbReference type="InterPro" id="IPR001584">
    <property type="entry name" value="Integrase_cat-core"/>
</dbReference>
<organism evidence="13 14">
    <name type="scientific">Oreochromis niloticus</name>
    <name type="common">Nile tilapia</name>
    <name type="synonym">Tilapia nilotica</name>
    <dbReference type="NCBI Taxonomy" id="8128"/>
    <lineage>
        <taxon>Eukaryota</taxon>
        <taxon>Metazoa</taxon>
        <taxon>Chordata</taxon>
        <taxon>Craniata</taxon>
        <taxon>Vertebrata</taxon>
        <taxon>Euteleostomi</taxon>
        <taxon>Actinopterygii</taxon>
        <taxon>Neopterygii</taxon>
        <taxon>Teleostei</taxon>
        <taxon>Neoteleostei</taxon>
        <taxon>Acanthomorphata</taxon>
        <taxon>Ovalentaria</taxon>
        <taxon>Cichlomorphae</taxon>
        <taxon>Cichliformes</taxon>
        <taxon>Cichlidae</taxon>
        <taxon>African cichlids</taxon>
        <taxon>Pseudocrenilabrinae</taxon>
        <taxon>Oreochromini</taxon>
        <taxon>Oreochromis</taxon>
    </lineage>
</organism>
<sequence length="1380" mass="157520">MAGPWLLRRCRHHNIVGHRLTSIDSGDKLEKETHAEVRSVEELLEEGALELSAANGTSIPYEGWIETEFSLSKNAVAGMTNRPVQVPILVASGDIECPIIGFNVIEELALRNDTSKDCIPPGHMLDRLCSAFEVGHKTARAVLSVLKKQTPDSHPHIARVGRRPVTIPKRNMMTVQCGWLNKSVLSGSHAVLEPNCETPWPAGLVVREQLIQLPSEDNAKVAVTVENMTDHDITLCGRTTLGWLHNVDAIYMPQVKCMEGELSKTSDSASSPTAQSSQTTQTEPWDPPVDLSHLTSDQQQQVKQMLREECNVFAKDDWDTGCIKDLELEIQLKDNVPVQKTYNAIPRHLYQEVKAHIQDLLNRGWIQKSCSSYSSPVVCVRKKDGGLRLCVDYRLLNAKTLPDRHPISRIQEILESLGGNSWFTVLDQGKAYHQGFMSENSRPCTAFITPWGLYEWVRVPFGLTNAPGAFQCYMEGCLGDLRDEMCVPYLDDVLVFSSSFEQHIQNVRRVLQQQRECGIKLRPQKCDFFKREVCYVGRVVSAEGYKMNPKEVEAVQALKQEKPSTVREVRKLMGFLSYYRPYIQDFSRTAKPLYELLAKPKSEHKQRGKNKECHCKSAQLPPSHPIQWMTVHQETLDKIVNQLTNPPVMAYPDLEKPFVLHVDASEDGLGAVLYQRQGTALRVIGYGSRTLTAAEKNYKLHSGKLEFLALKWAITERFRDYLFHAPHFTVYSDNNPLTYVMKSAKLNAAGHRWVAELADYQFTLKYRPGAANRDADFLSRRGKPIEDIMQECTEECQQEAIECIGKALERERTGDVNWISAVTCNVNALPEECIISEPIQPFPSDDIREAQDADIAINRVLSLKRTHTYLKHKEKMAESEAVRYLLRQWPHLQIDGDGILRRETTRRMQLVVPDSLKPMVYKHLHEEMGQLGADRMVALARERFFWPKMRQEMEHYVTQVCRCIKKKKPNRITRTPIQSIETSAPFEMISIDYLHLDKCKGGEEYILVVVDHFTKYAQAYATRDKSGKTAARKLFDDFIMRFGFPSKIHHDQGKEFENNLFRKLQGYCGISNSRTSPYHPQANPAERFNRTLLGMLRTLDESQKSRWKDHLNKVVHAYNSTVHEATGFSPFFLLFGREPTLPIDLLFPKREEEKSQSHIGYAEKWRGVMQEAYAIARQKMRKSARRGQKNYNQRAWSSVLQPGDHVLVRNLTPRGGPGKLRSYWEDMIHVITETKGPDSPVYVVEPLQGTGRRRVLHRNLLLPCPYLVDDSVVCESSLKEKSRGNKQRQSPRRHHQTKPDTDQTDTGSSSEDDCHTWTALRYADPPLNLEAEDFCLRSEALGEKSEPAFRAEGQPEEEQVEERRNLEEEVKAPAVGPESE</sequence>
<evidence type="ECO:0000313" key="13">
    <source>
        <dbReference type="Ensembl" id="ENSONIP00000077442.1"/>
    </source>
</evidence>
<feature type="domain" description="Reverse transcriptase" evidence="11">
    <location>
        <begin position="361"/>
        <end position="540"/>
    </location>
</feature>
<protein>
    <recommendedName>
        <fullName evidence="9">Gypsy retrotransposon integrase-like protein 1</fullName>
        <ecNumber evidence="2">3.1.26.4</ecNumber>
    </recommendedName>
</protein>
<keyword evidence="14" id="KW-1185">Reference proteome</keyword>
<dbReference type="GO" id="GO:0003964">
    <property type="term" value="F:RNA-directed DNA polymerase activity"/>
    <property type="evidence" value="ECO:0007669"/>
    <property type="project" value="UniProtKB-KW"/>
</dbReference>
<evidence type="ECO:0000256" key="3">
    <source>
        <dbReference type="ARBA" id="ARBA00022679"/>
    </source>
</evidence>
<dbReference type="PANTHER" id="PTHR37984">
    <property type="entry name" value="PROTEIN CBG26694"/>
    <property type="match status" value="1"/>
</dbReference>
<evidence type="ECO:0000256" key="8">
    <source>
        <dbReference type="ARBA" id="ARBA00022918"/>
    </source>
</evidence>
<dbReference type="SUPFAM" id="SSF53098">
    <property type="entry name" value="Ribonuclease H-like"/>
    <property type="match status" value="1"/>
</dbReference>
<dbReference type="Pfam" id="PF00078">
    <property type="entry name" value="RVT_1"/>
    <property type="match status" value="1"/>
</dbReference>
<keyword evidence="3" id="KW-0808">Transferase</keyword>
<feature type="domain" description="Integrase catalytic" evidence="12">
    <location>
        <begin position="981"/>
        <end position="1138"/>
    </location>
</feature>
<evidence type="ECO:0000259" key="11">
    <source>
        <dbReference type="PROSITE" id="PS50878"/>
    </source>
</evidence>
<dbReference type="Pfam" id="PF17921">
    <property type="entry name" value="Integrase_H2C2"/>
    <property type="match status" value="1"/>
</dbReference>
<keyword evidence="8" id="KW-0695">RNA-directed DNA polymerase</keyword>
<dbReference type="GeneTree" id="ENSGT01100000263500"/>
<dbReference type="GO" id="GO:0004523">
    <property type="term" value="F:RNA-DNA hybrid ribonuclease activity"/>
    <property type="evidence" value="ECO:0007669"/>
    <property type="project" value="UniProtKB-EC"/>
</dbReference>
<dbReference type="SUPFAM" id="SSF56672">
    <property type="entry name" value="DNA/RNA polymerases"/>
    <property type="match status" value="1"/>
</dbReference>
<reference evidence="13" key="3">
    <citation type="submission" date="2025-09" db="UniProtKB">
        <authorList>
            <consortium name="Ensembl"/>
        </authorList>
    </citation>
    <scope>IDENTIFICATION</scope>
</reference>
<feature type="compositionally biased region" description="Basic residues" evidence="10">
    <location>
        <begin position="1284"/>
        <end position="1296"/>
    </location>
</feature>
<dbReference type="Proteomes" id="UP000005207">
    <property type="component" value="Linkage group LG15"/>
</dbReference>
<evidence type="ECO:0000256" key="10">
    <source>
        <dbReference type="SAM" id="MobiDB-lite"/>
    </source>
</evidence>
<accession>A0A669EY24</accession>
<evidence type="ECO:0000256" key="7">
    <source>
        <dbReference type="ARBA" id="ARBA00022801"/>
    </source>
</evidence>
<dbReference type="InterPro" id="IPR012337">
    <property type="entry name" value="RNaseH-like_sf"/>
</dbReference>
<dbReference type="InterPro" id="IPR036397">
    <property type="entry name" value="RNaseH_sf"/>
</dbReference>
<dbReference type="PROSITE" id="PS50994">
    <property type="entry name" value="INTEGRASE"/>
    <property type="match status" value="1"/>
</dbReference>
<keyword evidence="5" id="KW-0540">Nuclease</keyword>
<reference evidence="13" key="2">
    <citation type="submission" date="2025-08" db="UniProtKB">
        <authorList>
            <consortium name="Ensembl"/>
        </authorList>
    </citation>
    <scope>IDENTIFICATION</scope>
</reference>
<evidence type="ECO:0000256" key="1">
    <source>
        <dbReference type="ARBA" id="ARBA00010879"/>
    </source>
</evidence>
<evidence type="ECO:0000259" key="12">
    <source>
        <dbReference type="PROSITE" id="PS50994"/>
    </source>
</evidence>
<dbReference type="CDD" id="cd01647">
    <property type="entry name" value="RT_LTR"/>
    <property type="match status" value="1"/>
</dbReference>
<evidence type="ECO:0000313" key="14">
    <source>
        <dbReference type="Proteomes" id="UP000005207"/>
    </source>
</evidence>
<dbReference type="InterPro" id="IPR050951">
    <property type="entry name" value="Retrovirus_Pol_polyprotein"/>
</dbReference>
<dbReference type="OMA" id="ECHCKSA"/>
<evidence type="ECO:0000256" key="6">
    <source>
        <dbReference type="ARBA" id="ARBA00022759"/>
    </source>
</evidence>
<keyword evidence="7" id="KW-0378">Hydrolase</keyword>
<dbReference type="Gene3D" id="3.10.10.10">
    <property type="entry name" value="HIV Type 1 Reverse Transcriptase, subunit A, domain 1"/>
    <property type="match status" value="1"/>
</dbReference>
<dbReference type="InterPro" id="IPR043128">
    <property type="entry name" value="Rev_trsase/Diguanyl_cyclase"/>
</dbReference>
<dbReference type="Ensembl" id="ENSONIT00000044290.1">
    <property type="protein sequence ID" value="ENSONIP00000077442.1"/>
    <property type="gene ID" value="ENSONIG00000032992.1"/>
</dbReference>
<dbReference type="InterPro" id="IPR041373">
    <property type="entry name" value="RT_RNaseH"/>
</dbReference>
<dbReference type="Gene3D" id="1.10.340.70">
    <property type="match status" value="1"/>
</dbReference>
<dbReference type="Gene3D" id="3.30.420.10">
    <property type="entry name" value="Ribonuclease H-like superfamily/Ribonuclease H"/>
    <property type="match status" value="1"/>
</dbReference>
<dbReference type="InParanoid" id="A0A669EY24"/>
<keyword evidence="4" id="KW-0548">Nucleotidyltransferase</keyword>
<dbReference type="FunFam" id="3.30.420.10:FF:000032">
    <property type="entry name" value="Retrovirus-related Pol polyprotein from transposon 297-like Protein"/>
    <property type="match status" value="1"/>
</dbReference>
<evidence type="ECO:0000256" key="5">
    <source>
        <dbReference type="ARBA" id="ARBA00022722"/>
    </source>
</evidence>
<dbReference type="Pfam" id="PF17917">
    <property type="entry name" value="RT_RNaseH"/>
    <property type="match status" value="1"/>
</dbReference>
<dbReference type="Pfam" id="PF00665">
    <property type="entry name" value="rve"/>
    <property type="match status" value="1"/>
</dbReference>
<feature type="region of interest" description="Disordered" evidence="10">
    <location>
        <begin position="1343"/>
        <end position="1380"/>
    </location>
</feature>
<dbReference type="GO" id="GO:0003676">
    <property type="term" value="F:nucleic acid binding"/>
    <property type="evidence" value="ECO:0007669"/>
    <property type="project" value="InterPro"/>
</dbReference>
<dbReference type="Gene3D" id="3.30.70.270">
    <property type="match status" value="2"/>
</dbReference>
<feature type="region of interest" description="Disordered" evidence="10">
    <location>
        <begin position="1278"/>
        <end position="1313"/>
    </location>
</feature>
<dbReference type="InterPro" id="IPR041588">
    <property type="entry name" value="Integrase_H2C2"/>
</dbReference>
<dbReference type="FunFam" id="3.10.20.370:FF:000001">
    <property type="entry name" value="Retrovirus-related Pol polyprotein from transposon 17.6-like protein"/>
    <property type="match status" value="1"/>
</dbReference>
<dbReference type="Gene3D" id="3.10.20.370">
    <property type="match status" value="1"/>
</dbReference>
<keyword evidence="6" id="KW-0255">Endonuclease</keyword>
<dbReference type="InterPro" id="IPR043502">
    <property type="entry name" value="DNA/RNA_pol_sf"/>
</dbReference>
<evidence type="ECO:0000256" key="4">
    <source>
        <dbReference type="ARBA" id="ARBA00022695"/>
    </source>
</evidence>
<dbReference type="CDD" id="cd09274">
    <property type="entry name" value="RNase_HI_RT_Ty3"/>
    <property type="match status" value="1"/>
</dbReference>
<name>A0A669EY24_ORENI</name>
<proteinExistence type="inferred from homology"/>
<feature type="region of interest" description="Disordered" evidence="10">
    <location>
        <begin position="262"/>
        <end position="292"/>
    </location>
</feature>
<dbReference type="PROSITE" id="PS50878">
    <property type="entry name" value="RT_POL"/>
    <property type="match status" value="1"/>
</dbReference>
<dbReference type="InterPro" id="IPR000477">
    <property type="entry name" value="RT_dom"/>
</dbReference>
<evidence type="ECO:0000256" key="2">
    <source>
        <dbReference type="ARBA" id="ARBA00012180"/>
    </source>
</evidence>
<feature type="compositionally biased region" description="Low complexity" evidence="10">
    <location>
        <begin position="265"/>
        <end position="282"/>
    </location>
</feature>
<feature type="compositionally biased region" description="Basic and acidic residues" evidence="10">
    <location>
        <begin position="1361"/>
        <end position="1371"/>
    </location>
</feature>
<dbReference type="PANTHER" id="PTHR37984:SF15">
    <property type="entry name" value="INTEGRASE CATALYTIC DOMAIN-CONTAINING PROTEIN"/>
    <property type="match status" value="1"/>
</dbReference>
<dbReference type="GO" id="GO:0015074">
    <property type="term" value="P:DNA integration"/>
    <property type="evidence" value="ECO:0007669"/>
    <property type="project" value="InterPro"/>
</dbReference>
<reference evidence="14" key="1">
    <citation type="submission" date="2012-01" db="EMBL/GenBank/DDBJ databases">
        <title>The Genome Sequence of Oreochromis niloticus (Nile Tilapia).</title>
        <authorList>
            <consortium name="Broad Institute Genome Assembly Team"/>
            <consortium name="Broad Institute Sequencing Platform"/>
            <person name="Di Palma F."/>
            <person name="Johnson J."/>
            <person name="Lander E.S."/>
            <person name="Lindblad-Toh K."/>
        </authorList>
    </citation>
    <scope>NUCLEOTIDE SEQUENCE [LARGE SCALE GENOMIC DNA]</scope>
</reference>
<dbReference type="FunFam" id="1.10.340.70:FF:000001">
    <property type="entry name" value="Retrovirus-related Pol polyprotein from transposon gypsy-like Protein"/>
    <property type="match status" value="1"/>
</dbReference>
<dbReference type="EC" id="3.1.26.4" evidence="2"/>
<comment type="similarity">
    <text evidence="1">Belongs to the beta type-B retroviral polymerase family. HERV class-II K(HML-2) pol subfamily.</text>
</comment>